<reference evidence="3" key="1">
    <citation type="submission" date="2025-08" db="UniProtKB">
        <authorList>
            <consortium name="RefSeq"/>
        </authorList>
    </citation>
    <scope>IDENTIFICATION</scope>
    <source>
        <tissue evidence="3">Whole organism</tissue>
    </source>
</reference>
<dbReference type="RefSeq" id="XP_018016338.1">
    <property type="nucleotide sequence ID" value="XM_018160849.2"/>
</dbReference>
<sequence length="155" mass="16534">MLLLFVLLALSPAALGDSQDLILGQREAKLLAFFRSTSLTSIATSTKFALSTCWSTSNVACSGRRKRRALISPKHDAVRELEENLRLDSSVALPGESSASFVDNNNGVERSGRKLTVWTTGFTTVTITTTSYYAGTTVSISALCTIPGMSASCFG</sequence>
<evidence type="ECO:0000313" key="3">
    <source>
        <dbReference type="RefSeq" id="XP_018016338.1"/>
    </source>
</evidence>
<keyword evidence="2" id="KW-1185">Reference proteome</keyword>
<dbReference type="Proteomes" id="UP000694843">
    <property type="component" value="Unplaced"/>
</dbReference>
<keyword evidence="1" id="KW-0732">Signal</keyword>
<dbReference type="AlphaFoldDB" id="A0A8B7NRK9"/>
<evidence type="ECO:0000256" key="1">
    <source>
        <dbReference type="SAM" id="SignalP"/>
    </source>
</evidence>
<dbReference type="KEGG" id="hazt:108673071"/>
<accession>A0A8B7NRK9</accession>
<proteinExistence type="predicted"/>
<feature type="chain" id="PRO_5034853139" evidence="1">
    <location>
        <begin position="17"/>
        <end position="155"/>
    </location>
</feature>
<name>A0A8B7NRK9_HYAAZ</name>
<gene>
    <name evidence="3" type="primary">LOC108673071</name>
</gene>
<dbReference type="GeneID" id="108673071"/>
<evidence type="ECO:0000313" key="2">
    <source>
        <dbReference type="Proteomes" id="UP000694843"/>
    </source>
</evidence>
<feature type="signal peptide" evidence="1">
    <location>
        <begin position="1"/>
        <end position="16"/>
    </location>
</feature>
<protein>
    <submittedName>
        <fullName evidence="3">Uncharacterized protein LOC108673071</fullName>
    </submittedName>
</protein>
<organism evidence="2 3">
    <name type="scientific">Hyalella azteca</name>
    <name type="common">Amphipod</name>
    <dbReference type="NCBI Taxonomy" id="294128"/>
    <lineage>
        <taxon>Eukaryota</taxon>
        <taxon>Metazoa</taxon>
        <taxon>Ecdysozoa</taxon>
        <taxon>Arthropoda</taxon>
        <taxon>Crustacea</taxon>
        <taxon>Multicrustacea</taxon>
        <taxon>Malacostraca</taxon>
        <taxon>Eumalacostraca</taxon>
        <taxon>Peracarida</taxon>
        <taxon>Amphipoda</taxon>
        <taxon>Senticaudata</taxon>
        <taxon>Talitrida</taxon>
        <taxon>Talitroidea</taxon>
        <taxon>Hyalellidae</taxon>
        <taxon>Hyalella</taxon>
    </lineage>
</organism>